<feature type="chain" id="PRO_5014469754" evidence="1">
    <location>
        <begin position="23"/>
        <end position="58"/>
    </location>
</feature>
<accession>A0A2K4Y7V1</accession>
<name>A0A2K4Y7V1_9MYCO</name>
<keyword evidence="3" id="KW-1185">Reference proteome</keyword>
<dbReference type="Proteomes" id="UP000236318">
    <property type="component" value="Unassembled WGS sequence"/>
</dbReference>
<comment type="caution">
    <text evidence="2">The sequence shown here is derived from an EMBL/GenBank/DDBJ whole genome shotgun (WGS) entry which is preliminary data.</text>
</comment>
<proteinExistence type="predicted"/>
<gene>
    <name evidence="2" type="ORF">MAAFP003_1537</name>
</gene>
<dbReference type="PROSITE" id="PS51257">
    <property type="entry name" value="PROKAR_LIPOPROTEIN"/>
    <property type="match status" value="1"/>
</dbReference>
<protein>
    <submittedName>
        <fullName evidence="2">Uncharacterized protein</fullName>
    </submittedName>
</protein>
<dbReference type="AlphaFoldDB" id="A0A2K4Y7V1"/>
<evidence type="ECO:0000313" key="3">
    <source>
        <dbReference type="Proteomes" id="UP000236318"/>
    </source>
</evidence>
<dbReference type="RefSeq" id="WP_165796328.1">
    <property type="nucleotide sequence ID" value="NZ_FXEG02000002.1"/>
</dbReference>
<evidence type="ECO:0000313" key="2">
    <source>
        <dbReference type="EMBL" id="SOX52869.1"/>
    </source>
</evidence>
<reference evidence="2" key="1">
    <citation type="submission" date="2018-01" db="EMBL/GenBank/DDBJ databases">
        <authorList>
            <consortium name="Urmite Genomes"/>
        </authorList>
    </citation>
    <scope>NUCLEOTIDE SEQUENCE [LARGE SCALE GENOMIC DNA]</scope>
    <source>
        <strain evidence="2">AFP003</strain>
    </source>
</reference>
<feature type="signal peptide" evidence="1">
    <location>
        <begin position="1"/>
        <end position="22"/>
    </location>
</feature>
<organism evidence="2 3">
    <name type="scientific">Mycobacterium ahvazicum</name>
    <dbReference type="NCBI Taxonomy" id="1964395"/>
    <lineage>
        <taxon>Bacteria</taxon>
        <taxon>Bacillati</taxon>
        <taxon>Actinomycetota</taxon>
        <taxon>Actinomycetes</taxon>
        <taxon>Mycobacteriales</taxon>
        <taxon>Mycobacteriaceae</taxon>
        <taxon>Mycobacterium</taxon>
        <taxon>Mycobacterium simiae complex</taxon>
    </lineage>
</organism>
<evidence type="ECO:0000256" key="1">
    <source>
        <dbReference type="SAM" id="SignalP"/>
    </source>
</evidence>
<sequence>MTARSKKIVATSAIALMFMAFATGCGSVTAGGTAGGGAVSGGTGGGSVGGVVPPAMIP</sequence>
<keyword evidence="1" id="KW-0732">Signal</keyword>
<dbReference type="EMBL" id="FXEG02000002">
    <property type="protein sequence ID" value="SOX52869.1"/>
    <property type="molecule type" value="Genomic_DNA"/>
</dbReference>